<reference evidence="8" key="1">
    <citation type="journal article" date="2022" name="bioRxiv">
        <title>Deciphering the potential niche of two novel black yeast fungi from a biological soil crust based on their genomes, phenotypes, and melanin regulation.</title>
        <authorList>
            <consortium name="DOE Joint Genome Institute"/>
            <person name="Carr E.C."/>
            <person name="Barton Q."/>
            <person name="Grambo S."/>
            <person name="Sullivan M."/>
            <person name="Renfro C.M."/>
            <person name="Kuo A."/>
            <person name="Pangilinan J."/>
            <person name="Lipzen A."/>
            <person name="Keymanesh K."/>
            <person name="Savage E."/>
            <person name="Barry K."/>
            <person name="Grigoriev I.V."/>
            <person name="Riekhof W.R."/>
            <person name="Harris S.S."/>
        </authorList>
    </citation>
    <scope>NUCLEOTIDE SEQUENCE</scope>
    <source>
        <strain evidence="8">JF 03-4F</strain>
    </source>
</reference>
<evidence type="ECO:0000256" key="2">
    <source>
        <dbReference type="ARBA" id="ARBA00004584"/>
    </source>
</evidence>
<evidence type="ECO:0000256" key="1">
    <source>
        <dbReference type="ARBA" id="ARBA00004123"/>
    </source>
</evidence>
<dbReference type="InterPro" id="IPR018464">
    <property type="entry name" value="CENP-O"/>
</dbReference>
<proteinExistence type="inferred from homology"/>
<sequence length="343" mass="37687">MALTAPPQTGNRVSTPEDISDALDEDIAKVRAEIDSLTRRQKLLTSSLISSTVIQEHLSANGTVSPAVEFATQQYSLNIHRLGIGVISFPFDDPSPEIQSRNPLLGIQIDICDRTGRLDSPYYLFCIRAGGGEGPVISQELRIHRHTIPAFVPLQEYEKRYLPPADEGYGSEDSVLSSGGASPKQDLHGLINKIRHDLVAWRSRQDAIGSIREQLAMPTKKAPENSNEQRPEEGSGHHGGSVPDVETPVGKFGVREFEATGVDARQVRILWSDDRLGRIKISDQGGIDKAAVFGSQGRIRNMERILTQGDATVFNLLDRLQEIDHSTRVNPSNGRTRGSRSRA</sequence>
<comment type="similarity">
    <text evidence="3">Belongs to the CENP-O/MCM21 family.</text>
</comment>
<feature type="region of interest" description="Disordered" evidence="7">
    <location>
        <begin position="212"/>
        <end position="248"/>
    </location>
</feature>
<dbReference type="PANTHER" id="PTHR14582:SF1">
    <property type="entry name" value="CENTROMERE PROTEIN O"/>
    <property type="match status" value="1"/>
</dbReference>
<keyword evidence="4" id="KW-0158">Chromosome</keyword>
<name>A0AAN6E340_9EURO</name>
<comment type="caution">
    <text evidence="8">The sequence shown here is derived from an EMBL/GenBank/DDBJ whole genome shotgun (WGS) entry which is preliminary data.</text>
</comment>
<protein>
    <submittedName>
        <fullName evidence="8">Cenp-O kinetochore centromere component-domain-containing protein</fullName>
    </submittedName>
</protein>
<evidence type="ECO:0000256" key="7">
    <source>
        <dbReference type="SAM" id="MobiDB-lite"/>
    </source>
</evidence>
<evidence type="ECO:0000256" key="6">
    <source>
        <dbReference type="ARBA" id="ARBA00023328"/>
    </source>
</evidence>
<comment type="subcellular location">
    <subcellularLocation>
        <location evidence="2">Chromosome</location>
        <location evidence="2">Centromere</location>
    </subcellularLocation>
    <subcellularLocation>
        <location evidence="1">Nucleus</location>
    </subcellularLocation>
</comment>
<dbReference type="PANTHER" id="PTHR14582">
    <property type="entry name" value="INNER KINETOCHORE SUBUNIT MAL2"/>
    <property type="match status" value="1"/>
</dbReference>
<evidence type="ECO:0000313" key="8">
    <source>
        <dbReference type="EMBL" id="KAI1617264.1"/>
    </source>
</evidence>
<evidence type="ECO:0000313" key="9">
    <source>
        <dbReference type="Proteomes" id="UP001203852"/>
    </source>
</evidence>
<dbReference type="Proteomes" id="UP001203852">
    <property type="component" value="Unassembled WGS sequence"/>
</dbReference>
<feature type="compositionally biased region" description="Basic and acidic residues" evidence="7">
    <location>
        <begin position="221"/>
        <end position="236"/>
    </location>
</feature>
<dbReference type="GO" id="GO:0031511">
    <property type="term" value="C:Mis6-Sim4 complex"/>
    <property type="evidence" value="ECO:0007669"/>
    <property type="project" value="TreeGrafter"/>
</dbReference>
<dbReference type="EMBL" id="MU404351">
    <property type="protein sequence ID" value="KAI1617264.1"/>
    <property type="molecule type" value="Genomic_DNA"/>
</dbReference>
<gene>
    <name evidence="8" type="ORF">EDD36DRAFT_416130</name>
</gene>
<keyword evidence="9" id="KW-1185">Reference proteome</keyword>
<evidence type="ECO:0000256" key="5">
    <source>
        <dbReference type="ARBA" id="ARBA00023242"/>
    </source>
</evidence>
<dbReference type="Pfam" id="PF09496">
    <property type="entry name" value="CENP-O"/>
    <property type="match status" value="1"/>
</dbReference>
<organism evidence="8 9">
    <name type="scientific">Exophiala viscosa</name>
    <dbReference type="NCBI Taxonomy" id="2486360"/>
    <lineage>
        <taxon>Eukaryota</taxon>
        <taxon>Fungi</taxon>
        <taxon>Dikarya</taxon>
        <taxon>Ascomycota</taxon>
        <taxon>Pezizomycotina</taxon>
        <taxon>Eurotiomycetes</taxon>
        <taxon>Chaetothyriomycetidae</taxon>
        <taxon>Chaetothyriales</taxon>
        <taxon>Herpotrichiellaceae</taxon>
        <taxon>Exophiala</taxon>
    </lineage>
</organism>
<evidence type="ECO:0000256" key="3">
    <source>
        <dbReference type="ARBA" id="ARBA00007321"/>
    </source>
</evidence>
<accession>A0AAN6E340</accession>
<keyword evidence="6" id="KW-0137">Centromere</keyword>
<keyword evidence="5" id="KW-0539">Nucleus</keyword>
<dbReference type="GO" id="GO:0005634">
    <property type="term" value="C:nucleus"/>
    <property type="evidence" value="ECO:0007669"/>
    <property type="project" value="UniProtKB-SubCell"/>
</dbReference>
<evidence type="ECO:0000256" key="4">
    <source>
        <dbReference type="ARBA" id="ARBA00022454"/>
    </source>
</evidence>
<dbReference type="AlphaFoldDB" id="A0AAN6E340"/>